<dbReference type="CDD" id="cd00156">
    <property type="entry name" value="REC"/>
    <property type="match status" value="1"/>
</dbReference>
<dbReference type="Pfam" id="PF01627">
    <property type="entry name" value="Hpt"/>
    <property type="match status" value="1"/>
</dbReference>
<dbReference type="RefSeq" id="WP_105000680.1">
    <property type="nucleotide sequence ID" value="NZ_MQVX01000001.1"/>
</dbReference>
<evidence type="ECO:0000259" key="3">
    <source>
        <dbReference type="PROSITE" id="PS50110"/>
    </source>
</evidence>
<reference evidence="5" key="1">
    <citation type="submission" date="2016-11" db="EMBL/GenBank/DDBJ databases">
        <title>Trade-off between light-utilization and light-protection in marine flavobacteria.</title>
        <authorList>
            <person name="Kumagai Y."/>
            <person name="Yoshizawa S."/>
            <person name="Kogure K."/>
        </authorList>
    </citation>
    <scope>NUCLEOTIDE SEQUENCE [LARGE SCALE GENOMIC DNA]</scope>
    <source>
        <strain evidence="5">SG-18</strain>
    </source>
</reference>
<dbReference type="InterPro" id="IPR011006">
    <property type="entry name" value="CheY-like_superfamily"/>
</dbReference>
<gene>
    <name evidence="4" type="ORF">BST99_04135</name>
</gene>
<accession>A0A2S7T520</accession>
<proteinExistence type="predicted"/>
<dbReference type="SUPFAM" id="SSF47226">
    <property type="entry name" value="Histidine-containing phosphotransfer domain, HPT domain"/>
    <property type="match status" value="1"/>
</dbReference>
<dbReference type="GO" id="GO:0000160">
    <property type="term" value="P:phosphorelay signal transduction system"/>
    <property type="evidence" value="ECO:0007669"/>
    <property type="project" value="InterPro"/>
</dbReference>
<evidence type="ECO:0000313" key="5">
    <source>
        <dbReference type="Proteomes" id="UP000239366"/>
    </source>
</evidence>
<dbReference type="Gene3D" id="3.40.50.2300">
    <property type="match status" value="1"/>
</dbReference>
<dbReference type="PANTHER" id="PTHR44591:SF3">
    <property type="entry name" value="RESPONSE REGULATORY DOMAIN-CONTAINING PROTEIN"/>
    <property type="match status" value="1"/>
</dbReference>
<keyword evidence="1 2" id="KW-0597">Phosphoprotein</keyword>
<comment type="caution">
    <text evidence="4">The sequence shown here is derived from an EMBL/GenBank/DDBJ whole genome shotgun (WGS) entry which is preliminary data.</text>
</comment>
<dbReference type="GO" id="GO:0004672">
    <property type="term" value="F:protein kinase activity"/>
    <property type="evidence" value="ECO:0007669"/>
    <property type="project" value="UniProtKB-ARBA"/>
</dbReference>
<dbReference type="InterPro" id="IPR001789">
    <property type="entry name" value="Sig_transdc_resp-reg_receiver"/>
</dbReference>
<dbReference type="Gene3D" id="1.20.120.160">
    <property type="entry name" value="HPT domain"/>
    <property type="match status" value="1"/>
</dbReference>
<sequence>MVEQLGGCLVVESKIGEGSTFSVILPYAKKASVAVELTPPAVKEEKPGVTSFKGKNILLIEDDFLQQRWLQHRLKETGAITQTTYTAQQGLDALLDKNYDLVILDCKLPDFSAWEFLSRYQHYPQQEQPQFIVCSAQWTKESQEKAVQHGIQFTLEKPFAGTELLETIQRALNNDPKPPQKRLVDLSGLLQECQGNLDLLDELADLFKQNILEFLGQCRIHLQASNAQGVSFAAHKVKSSLLMIQAAELHALCDQLDESAKENESLTYLESLYSHFLEAYPATERALEWEIAHLKSSN</sequence>
<dbReference type="InterPro" id="IPR008207">
    <property type="entry name" value="Sig_transdc_His_kin_Hpt_dom"/>
</dbReference>
<evidence type="ECO:0000313" key="4">
    <source>
        <dbReference type="EMBL" id="PQJ15029.1"/>
    </source>
</evidence>
<dbReference type="InterPro" id="IPR036641">
    <property type="entry name" value="HPT_dom_sf"/>
</dbReference>
<protein>
    <recommendedName>
        <fullName evidence="3">Response regulatory domain-containing protein</fullName>
    </recommendedName>
</protein>
<dbReference type="Pfam" id="PF00072">
    <property type="entry name" value="Response_reg"/>
    <property type="match status" value="1"/>
</dbReference>
<dbReference type="AlphaFoldDB" id="A0A2S7T520"/>
<dbReference type="InterPro" id="IPR050595">
    <property type="entry name" value="Bact_response_regulator"/>
</dbReference>
<dbReference type="PROSITE" id="PS50110">
    <property type="entry name" value="RESPONSE_REGULATORY"/>
    <property type="match status" value="1"/>
</dbReference>
<dbReference type="OrthoDB" id="1046984at2"/>
<organism evidence="4 5">
    <name type="scientific">Aureicoccus marinus</name>
    <dbReference type="NCBI Taxonomy" id="754435"/>
    <lineage>
        <taxon>Bacteria</taxon>
        <taxon>Pseudomonadati</taxon>
        <taxon>Bacteroidota</taxon>
        <taxon>Flavobacteriia</taxon>
        <taxon>Flavobacteriales</taxon>
        <taxon>Flavobacteriaceae</taxon>
        <taxon>Aureicoccus</taxon>
    </lineage>
</organism>
<keyword evidence="5" id="KW-1185">Reference proteome</keyword>
<evidence type="ECO:0000256" key="2">
    <source>
        <dbReference type="PROSITE-ProRule" id="PRU00169"/>
    </source>
</evidence>
<evidence type="ECO:0000256" key="1">
    <source>
        <dbReference type="ARBA" id="ARBA00022553"/>
    </source>
</evidence>
<dbReference type="PANTHER" id="PTHR44591">
    <property type="entry name" value="STRESS RESPONSE REGULATOR PROTEIN 1"/>
    <property type="match status" value="1"/>
</dbReference>
<feature type="domain" description="Response regulatory" evidence="3">
    <location>
        <begin position="56"/>
        <end position="172"/>
    </location>
</feature>
<dbReference type="SMART" id="SM00448">
    <property type="entry name" value="REC"/>
    <property type="match status" value="1"/>
</dbReference>
<dbReference type="SUPFAM" id="SSF52172">
    <property type="entry name" value="CheY-like"/>
    <property type="match status" value="1"/>
</dbReference>
<dbReference type="Proteomes" id="UP000239366">
    <property type="component" value="Unassembled WGS sequence"/>
</dbReference>
<name>A0A2S7T520_9FLAO</name>
<feature type="modified residue" description="4-aspartylphosphate" evidence="2">
    <location>
        <position position="105"/>
    </location>
</feature>
<dbReference type="EMBL" id="MQVX01000001">
    <property type="protein sequence ID" value="PQJ15029.1"/>
    <property type="molecule type" value="Genomic_DNA"/>
</dbReference>